<organism evidence="1 2">
    <name type="scientific">Ideonella margarita</name>
    <dbReference type="NCBI Taxonomy" id="2984191"/>
    <lineage>
        <taxon>Bacteria</taxon>
        <taxon>Pseudomonadati</taxon>
        <taxon>Pseudomonadota</taxon>
        <taxon>Betaproteobacteria</taxon>
        <taxon>Burkholderiales</taxon>
        <taxon>Sphaerotilaceae</taxon>
        <taxon>Ideonella</taxon>
    </lineage>
</organism>
<dbReference type="EMBL" id="JBBUTI010000001">
    <property type="protein sequence ID" value="MEK8044897.1"/>
    <property type="molecule type" value="Genomic_DNA"/>
</dbReference>
<accession>A0ABU9C2M7</accession>
<keyword evidence="2" id="KW-1185">Reference proteome</keyword>
<sequence>MPYVRRDATGAVLSLHRQAEDGAQELLPDHHPEVRAFLNQPDADQAHFARLDADFVRVLEDVIDTLIGKHLINITDLPAEAQAKLFSRKGFRERRSLQSLSLFSETDMQQMLPATEGKVPPAR</sequence>
<evidence type="ECO:0000313" key="2">
    <source>
        <dbReference type="Proteomes" id="UP001379945"/>
    </source>
</evidence>
<name>A0ABU9C2M7_9BURK</name>
<gene>
    <name evidence="1" type="ORF">AACH00_00895</name>
</gene>
<proteinExistence type="predicted"/>
<evidence type="ECO:0000313" key="1">
    <source>
        <dbReference type="EMBL" id="MEK8044897.1"/>
    </source>
</evidence>
<protein>
    <recommendedName>
        <fullName evidence="3">Tryptophan synthase subunit beta like protein</fullName>
    </recommendedName>
</protein>
<evidence type="ECO:0008006" key="3">
    <source>
        <dbReference type="Google" id="ProtNLM"/>
    </source>
</evidence>
<comment type="caution">
    <text evidence="1">The sequence shown here is derived from an EMBL/GenBank/DDBJ whole genome shotgun (WGS) entry which is preliminary data.</text>
</comment>
<dbReference type="Proteomes" id="UP001379945">
    <property type="component" value="Unassembled WGS sequence"/>
</dbReference>
<dbReference type="RefSeq" id="WP_341397055.1">
    <property type="nucleotide sequence ID" value="NZ_JBBUTI010000001.1"/>
</dbReference>
<reference evidence="1 2" key="1">
    <citation type="submission" date="2024-04" db="EMBL/GenBank/DDBJ databases">
        <title>Novel species of the genus Ideonella isolated from streams.</title>
        <authorList>
            <person name="Lu H."/>
        </authorList>
    </citation>
    <scope>NUCLEOTIDE SEQUENCE [LARGE SCALE GENOMIC DNA]</scope>
    <source>
        <strain evidence="1 2">LYT19W</strain>
    </source>
</reference>